<evidence type="ECO:0000256" key="1">
    <source>
        <dbReference type="SAM" id="MobiDB-lite"/>
    </source>
</evidence>
<dbReference type="AlphaFoldDB" id="A0A7S4A8N6"/>
<gene>
    <name evidence="3" type="ORF">PAUS00366_LOCUS21</name>
</gene>
<dbReference type="PROSITE" id="PS50280">
    <property type="entry name" value="SET"/>
    <property type="match status" value="1"/>
</dbReference>
<dbReference type="SUPFAM" id="SSF82199">
    <property type="entry name" value="SET domain"/>
    <property type="match status" value="1"/>
</dbReference>
<protein>
    <recommendedName>
        <fullName evidence="2">SET domain-containing protein</fullName>
    </recommendedName>
</protein>
<organism evidence="3">
    <name type="scientific">Pseudo-nitzschia australis</name>
    <dbReference type="NCBI Taxonomy" id="44445"/>
    <lineage>
        <taxon>Eukaryota</taxon>
        <taxon>Sar</taxon>
        <taxon>Stramenopiles</taxon>
        <taxon>Ochrophyta</taxon>
        <taxon>Bacillariophyta</taxon>
        <taxon>Bacillariophyceae</taxon>
        <taxon>Bacillariophycidae</taxon>
        <taxon>Bacillariales</taxon>
        <taxon>Bacillariaceae</taxon>
        <taxon>Pseudo-nitzschia</taxon>
    </lineage>
</organism>
<evidence type="ECO:0000313" key="3">
    <source>
        <dbReference type="EMBL" id="CAE0707301.1"/>
    </source>
</evidence>
<dbReference type="Pfam" id="PF00856">
    <property type="entry name" value="SET"/>
    <property type="match status" value="1"/>
</dbReference>
<dbReference type="EMBL" id="HBIX01000027">
    <property type="protein sequence ID" value="CAE0707301.1"/>
    <property type="molecule type" value="Transcribed_RNA"/>
</dbReference>
<name>A0A7S4A8N6_9STRA</name>
<dbReference type="Gene3D" id="2.170.270.10">
    <property type="entry name" value="SET domain"/>
    <property type="match status" value="1"/>
</dbReference>
<dbReference type="PANTHER" id="PTHR47643:SF2">
    <property type="entry name" value="TPR DOMAIN PROTEIN (AFU_ORTHOLOGUE AFUA_5G12710)"/>
    <property type="match status" value="1"/>
</dbReference>
<dbReference type="InterPro" id="IPR053209">
    <property type="entry name" value="Gramillin-biosynth_MTr"/>
</dbReference>
<dbReference type="InterPro" id="IPR046341">
    <property type="entry name" value="SET_dom_sf"/>
</dbReference>
<reference evidence="3" key="1">
    <citation type="submission" date="2021-01" db="EMBL/GenBank/DDBJ databases">
        <authorList>
            <person name="Corre E."/>
            <person name="Pelletier E."/>
            <person name="Niang G."/>
            <person name="Scheremetjew M."/>
            <person name="Finn R."/>
            <person name="Kale V."/>
            <person name="Holt S."/>
            <person name="Cochrane G."/>
            <person name="Meng A."/>
            <person name="Brown T."/>
            <person name="Cohen L."/>
        </authorList>
    </citation>
    <scope>NUCLEOTIDE SEQUENCE</scope>
    <source>
        <strain evidence="3">10249 10 AB</strain>
    </source>
</reference>
<feature type="compositionally biased region" description="Acidic residues" evidence="1">
    <location>
        <begin position="85"/>
        <end position="107"/>
    </location>
</feature>
<dbReference type="InterPro" id="IPR001214">
    <property type="entry name" value="SET_dom"/>
</dbReference>
<feature type="region of interest" description="Disordered" evidence="1">
    <location>
        <begin position="85"/>
        <end position="109"/>
    </location>
</feature>
<dbReference type="PANTHER" id="PTHR47643">
    <property type="entry name" value="TPR DOMAIN PROTEIN (AFU_ORTHOLOGUE AFUA_5G12710)"/>
    <property type="match status" value="1"/>
</dbReference>
<proteinExistence type="predicted"/>
<accession>A0A7S4A8N6</accession>
<evidence type="ECO:0000259" key="2">
    <source>
        <dbReference type="PROSITE" id="PS50280"/>
    </source>
</evidence>
<sequence length="483" mass="54902">MESLLDQADALILTSGEEGPDRPNFEIPHELANHAIPNGEWLEVRENPNKGKGWFAKRDIQAGSIILVAKALVCALDLEYIAGDDEDDDIDQDEDDDNQQMEQEDEAQGSTVNELLVLDLLQNILDDPSIWSEQLTNLYPREEVDIKSSPVWISKDDEVFSQFEAMIDQIEKVPGLVGKSKEISRRLPLIIRYNVLSIETCPELLSHPGQNGHHSLSGVGLYYWPSFFNHDSKPNVSRYAVGNIMWFVANQDIFARQEMCISYLEHDVLCENSYRRNCMLTLDFKEDEDTNQGIIGEDGDEGPCYPVVDIDVQNELMSMNPFDRLEAIDQLMDQAAGEALPDGEGIEGEGDDRMDAHGSAWFECDSQNLRILKAITLEGCDQSEKALQLWEECIGFTDTKMPPIDETSIVMRVQAALCCMDLNQEDRAAQHAAIALQKHNLMFGGGIRRFRRRYRQEFRLNLRPKSSGRENDQSFEEMLWPYD</sequence>
<feature type="domain" description="SET" evidence="2">
    <location>
        <begin position="40"/>
        <end position="264"/>
    </location>
</feature>